<keyword evidence="2" id="KW-0472">Membrane</keyword>
<feature type="transmembrane region" description="Helical" evidence="2">
    <location>
        <begin position="38"/>
        <end position="55"/>
    </location>
</feature>
<dbReference type="EMBL" id="CP079105">
    <property type="protein sequence ID" value="QXQ13975.1"/>
    <property type="molecule type" value="Genomic_DNA"/>
</dbReference>
<dbReference type="Proteomes" id="UP000887023">
    <property type="component" value="Chromosome"/>
</dbReference>
<reference evidence="3" key="1">
    <citation type="submission" date="2021-07" db="EMBL/GenBank/DDBJ databases">
        <title>Candidatus Kaistella beijingensis sp. nov. isolated from a municipal wastewater treatment plant is involved in sludge foaming.</title>
        <authorList>
            <person name="Song Y."/>
            <person name="Liu S.-J."/>
        </authorList>
    </citation>
    <scope>NUCLEOTIDE SEQUENCE</scope>
    <source>
        <strain evidence="3">DSM 43998</strain>
    </source>
</reference>
<proteinExistence type="predicted"/>
<evidence type="ECO:0000313" key="4">
    <source>
        <dbReference type="Proteomes" id="UP000887023"/>
    </source>
</evidence>
<evidence type="ECO:0000313" key="3">
    <source>
        <dbReference type="EMBL" id="QXQ13975.1"/>
    </source>
</evidence>
<evidence type="ECO:0008006" key="5">
    <source>
        <dbReference type="Google" id="ProtNLM"/>
    </source>
</evidence>
<gene>
    <name evidence="3" type="ORF">KV203_00420</name>
</gene>
<name>A0ABX8S801_9ACTN</name>
<dbReference type="RefSeq" id="WP_066472030.1">
    <property type="nucleotide sequence ID" value="NZ_CBCRUZ010000006.1"/>
</dbReference>
<feature type="transmembrane region" description="Helical" evidence="2">
    <location>
        <begin position="93"/>
        <end position="112"/>
    </location>
</feature>
<protein>
    <recommendedName>
        <fullName evidence="5">HPP family protein</fullName>
    </recommendedName>
</protein>
<keyword evidence="4" id="KW-1185">Reference proteome</keyword>
<keyword evidence="2" id="KW-0812">Transmembrane</keyword>
<organism evidence="3 4">
    <name type="scientific">Skermania pinensis</name>
    <dbReference type="NCBI Taxonomy" id="39122"/>
    <lineage>
        <taxon>Bacteria</taxon>
        <taxon>Bacillati</taxon>
        <taxon>Actinomycetota</taxon>
        <taxon>Actinomycetes</taxon>
        <taxon>Mycobacteriales</taxon>
        <taxon>Gordoniaceae</taxon>
        <taxon>Skermania</taxon>
    </lineage>
</organism>
<evidence type="ECO:0000256" key="1">
    <source>
        <dbReference type="SAM" id="MobiDB-lite"/>
    </source>
</evidence>
<sequence>MSAASSAARFRAGAVGATGAALALAAHGFGGDGRPDLSALTLLVGLGVAISAATVRAAGRPGTAAALIGSQLGGHVVLAAAGGHAHPLHIPPAMVSAHLIAAVACGLLIVAAEQVYAALVRVSHIVTTTPHAPASEPRLSIAERPFHVGSTAGRGGISVRGPPARSCGGFSAPRTEPAS</sequence>
<feature type="region of interest" description="Disordered" evidence="1">
    <location>
        <begin position="152"/>
        <end position="179"/>
    </location>
</feature>
<accession>A0ABX8S801</accession>
<evidence type="ECO:0000256" key="2">
    <source>
        <dbReference type="SAM" id="Phobius"/>
    </source>
</evidence>
<keyword evidence="2" id="KW-1133">Transmembrane helix</keyword>
<feature type="transmembrane region" description="Helical" evidence="2">
    <location>
        <begin position="62"/>
        <end position="81"/>
    </location>
</feature>